<evidence type="ECO:0000313" key="2">
    <source>
        <dbReference type="Proteomes" id="UP000318017"/>
    </source>
</evidence>
<name>A0A518G297_9BACT</name>
<dbReference type="KEGG" id="ahel:Q31a_09900"/>
<dbReference type="Proteomes" id="UP000318017">
    <property type="component" value="Chromosome"/>
</dbReference>
<accession>A0A518G297</accession>
<dbReference type="AlphaFoldDB" id="A0A518G297"/>
<reference evidence="1 2" key="1">
    <citation type="submission" date="2019-02" db="EMBL/GenBank/DDBJ databases">
        <title>Deep-cultivation of Planctomycetes and their phenomic and genomic characterization uncovers novel biology.</title>
        <authorList>
            <person name="Wiegand S."/>
            <person name="Jogler M."/>
            <person name="Boedeker C."/>
            <person name="Pinto D."/>
            <person name="Vollmers J."/>
            <person name="Rivas-Marin E."/>
            <person name="Kohn T."/>
            <person name="Peeters S.H."/>
            <person name="Heuer A."/>
            <person name="Rast P."/>
            <person name="Oberbeckmann S."/>
            <person name="Bunk B."/>
            <person name="Jeske O."/>
            <person name="Meyerdierks A."/>
            <person name="Storesund J.E."/>
            <person name="Kallscheuer N."/>
            <person name="Luecker S."/>
            <person name="Lage O.M."/>
            <person name="Pohl T."/>
            <person name="Merkel B.J."/>
            <person name="Hornburger P."/>
            <person name="Mueller R.-W."/>
            <person name="Bruemmer F."/>
            <person name="Labrenz M."/>
            <person name="Spormann A.M."/>
            <person name="Op den Camp H."/>
            <person name="Overmann J."/>
            <person name="Amann R."/>
            <person name="Jetten M.S.M."/>
            <person name="Mascher T."/>
            <person name="Medema M.H."/>
            <person name="Devos D.P."/>
            <person name="Kaster A.-K."/>
            <person name="Ovreas L."/>
            <person name="Rohde M."/>
            <person name="Galperin M.Y."/>
            <person name="Jogler C."/>
        </authorList>
    </citation>
    <scope>NUCLEOTIDE SEQUENCE [LARGE SCALE GENOMIC DNA]</scope>
    <source>
        <strain evidence="1 2">Q31a</strain>
    </source>
</reference>
<keyword evidence="2" id="KW-1185">Reference proteome</keyword>
<protein>
    <submittedName>
        <fullName evidence="1">Uncharacterized protein</fullName>
    </submittedName>
</protein>
<evidence type="ECO:0000313" key="1">
    <source>
        <dbReference type="EMBL" id="QDV22704.1"/>
    </source>
</evidence>
<proteinExistence type="predicted"/>
<organism evidence="1 2">
    <name type="scientific">Aureliella helgolandensis</name>
    <dbReference type="NCBI Taxonomy" id="2527968"/>
    <lineage>
        <taxon>Bacteria</taxon>
        <taxon>Pseudomonadati</taxon>
        <taxon>Planctomycetota</taxon>
        <taxon>Planctomycetia</taxon>
        <taxon>Pirellulales</taxon>
        <taxon>Pirellulaceae</taxon>
        <taxon>Aureliella</taxon>
    </lineage>
</organism>
<dbReference type="EMBL" id="CP036298">
    <property type="protein sequence ID" value="QDV22704.1"/>
    <property type="molecule type" value="Genomic_DNA"/>
</dbReference>
<gene>
    <name evidence="1" type="ORF">Q31a_09900</name>
</gene>
<sequence length="64" mass="7617">MRKGRDRIWTNRSIQKLSCDPVERIRWPMHFPLTPSPDSRLRRRGRGLQDFTAAVGYFGRRMGE</sequence>